<evidence type="ECO:0000256" key="1">
    <source>
        <dbReference type="SAM" id="MobiDB-lite"/>
    </source>
</evidence>
<evidence type="ECO:0000256" key="2">
    <source>
        <dbReference type="SAM" id="Phobius"/>
    </source>
</evidence>
<dbReference type="Proteomes" id="UP000009236">
    <property type="component" value="Chromosome"/>
</dbReference>
<name>F6FRL8_ISOV2</name>
<dbReference type="eggNOG" id="COG5164">
    <property type="taxonomic scope" value="Bacteria"/>
</dbReference>
<dbReference type="Pfam" id="PF25231">
    <property type="entry name" value="DUF7847"/>
    <property type="match status" value="1"/>
</dbReference>
<feature type="transmembrane region" description="Helical" evidence="2">
    <location>
        <begin position="207"/>
        <end position="237"/>
    </location>
</feature>
<feature type="transmembrane region" description="Helical" evidence="2">
    <location>
        <begin position="342"/>
        <end position="368"/>
    </location>
</feature>
<feature type="compositionally biased region" description="Low complexity" evidence="1">
    <location>
        <begin position="49"/>
        <end position="58"/>
    </location>
</feature>
<dbReference type="AlphaFoldDB" id="F6FRL8"/>
<feature type="transmembrane region" description="Helical" evidence="2">
    <location>
        <begin position="249"/>
        <end position="278"/>
    </location>
</feature>
<sequence>MTTPDQPPQPSGWGEAPQPRYGQGQYGQGQGGYGEGGYGQPAPPGGQYGQPQRYGQVPPGQPTPPYGPDRFAPPAAKPGIVPLRPLSLGEVYDGAFGAIRHNPGVMLGAATLVLLLATVLGVLVGQLWAPALSVALGDVFTEGFDDPGMDQFNTTYAQIVAASAGMGVTTLFATPVIEGILTVSVSQSVIGRKLSVSETWGRLRPRVWVLIGWALLRGVVGGILLSVYLVLAVLLAVALGSAAGEGLGILLGFVLVVAGLLLFAWVSVRLLLVAPALALEGQRLWATVARSWRLTAGSFWRLFGIYLLAAVIVYIASSIVSYPFSAIGGVVAVGGGSLGPVLLTTLGTVVATAMITIFLSAVVALLYVDLRMRREGLDVALAAAAAEADRSQPGTR</sequence>
<evidence type="ECO:0000313" key="4">
    <source>
        <dbReference type="EMBL" id="AEG45076.1"/>
    </source>
</evidence>
<keyword evidence="2" id="KW-0472">Membrane</keyword>
<accession>F6FRL8</accession>
<feature type="transmembrane region" description="Helical" evidence="2">
    <location>
        <begin position="105"/>
        <end position="129"/>
    </location>
</feature>
<organism evidence="5">
    <name type="scientific">Isoptericola variabilis (strain 225)</name>
    <dbReference type="NCBI Taxonomy" id="743718"/>
    <lineage>
        <taxon>Bacteria</taxon>
        <taxon>Bacillati</taxon>
        <taxon>Actinomycetota</taxon>
        <taxon>Actinomycetes</taxon>
        <taxon>Micrococcales</taxon>
        <taxon>Promicromonosporaceae</taxon>
        <taxon>Isoptericola</taxon>
    </lineage>
</organism>
<feature type="compositionally biased region" description="Gly residues" evidence="1">
    <location>
        <begin position="24"/>
        <end position="39"/>
    </location>
</feature>
<keyword evidence="2" id="KW-1133">Transmembrane helix</keyword>
<feature type="transmembrane region" description="Helical" evidence="2">
    <location>
        <begin position="159"/>
        <end position="186"/>
    </location>
</feature>
<evidence type="ECO:0000313" key="5">
    <source>
        <dbReference type="Proteomes" id="UP000009236"/>
    </source>
</evidence>
<keyword evidence="2" id="KW-0812">Transmembrane</keyword>
<reference evidence="4 5" key="1">
    <citation type="submission" date="2011-05" db="EMBL/GenBank/DDBJ databases">
        <title>Complete sequence of Isoptericola variabilis 225.</title>
        <authorList>
            <consortium name="US DOE Joint Genome Institute"/>
            <person name="Lucas S."/>
            <person name="Han J."/>
            <person name="Lapidus A."/>
            <person name="Cheng J.-F."/>
            <person name="Goodwin L."/>
            <person name="Pitluck S."/>
            <person name="Peters L."/>
            <person name="Mikhailova N."/>
            <person name="Zeytun A."/>
            <person name="Han C."/>
            <person name="Tapia R."/>
            <person name="Land M."/>
            <person name="Hauser L."/>
            <person name="Kyrpides N."/>
            <person name="Ivanova N."/>
            <person name="Pagani I."/>
            <person name="Siebers A."/>
            <person name="Allgaier M."/>
            <person name="Thelen M."/>
            <person name="Hugenholtz P."/>
            <person name="Gladden J."/>
            <person name="Woyke T."/>
        </authorList>
    </citation>
    <scope>NUCLEOTIDE SEQUENCE [LARGE SCALE GENOMIC DNA]</scope>
    <source>
        <strain evidence="5">225</strain>
    </source>
</reference>
<dbReference type="EMBL" id="CP002810">
    <property type="protein sequence ID" value="AEG45076.1"/>
    <property type="molecule type" value="Genomic_DNA"/>
</dbReference>
<dbReference type="HOGENOM" id="CLU_036814_0_1_11"/>
<dbReference type="KEGG" id="iva:Isova_2359"/>
<protein>
    <recommendedName>
        <fullName evidence="3">DUF7847 domain-containing protein</fullName>
    </recommendedName>
</protein>
<dbReference type="STRING" id="743718.Isova_2359"/>
<dbReference type="InterPro" id="IPR057169">
    <property type="entry name" value="DUF7847"/>
</dbReference>
<feature type="region of interest" description="Disordered" evidence="1">
    <location>
        <begin position="1"/>
        <end position="78"/>
    </location>
</feature>
<keyword evidence="5" id="KW-1185">Reference proteome</keyword>
<feature type="compositionally biased region" description="Pro residues" evidence="1">
    <location>
        <begin position="1"/>
        <end position="10"/>
    </location>
</feature>
<feature type="transmembrane region" description="Helical" evidence="2">
    <location>
        <begin position="299"/>
        <end position="322"/>
    </location>
</feature>
<feature type="domain" description="DUF7847" evidence="3">
    <location>
        <begin position="92"/>
        <end position="370"/>
    </location>
</feature>
<gene>
    <name evidence="4" type="ordered locus">Isova_2359</name>
</gene>
<dbReference type="RefSeq" id="WP_013839467.1">
    <property type="nucleotide sequence ID" value="NC_015588.1"/>
</dbReference>
<evidence type="ECO:0000259" key="3">
    <source>
        <dbReference type="Pfam" id="PF25231"/>
    </source>
</evidence>
<proteinExistence type="predicted"/>